<accession>A0ABY7FT45</accession>
<feature type="transmembrane region" description="Helical" evidence="8">
    <location>
        <begin position="755"/>
        <end position="775"/>
    </location>
</feature>
<feature type="transmembrane region" description="Helical" evidence="8">
    <location>
        <begin position="869"/>
        <end position="889"/>
    </location>
</feature>
<evidence type="ECO:0000256" key="4">
    <source>
        <dbReference type="ARBA" id="ARBA00022989"/>
    </source>
</evidence>
<feature type="region of interest" description="Disordered" evidence="7">
    <location>
        <begin position="1066"/>
        <end position="1131"/>
    </location>
</feature>
<keyword evidence="5 8" id="KW-0472">Membrane</keyword>
<dbReference type="InterPro" id="IPR003599">
    <property type="entry name" value="Ig_sub"/>
</dbReference>
<protein>
    <submittedName>
        <fullName evidence="11">TITIN-like protein</fullName>
    </submittedName>
</protein>
<dbReference type="PROSITE" id="PS50835">
    <property type="entry name" value="IG_LIKE"/>
    <property type="match status" value="2"/>
</dbReference>
<feature type="compositionally biased region" description="Low complexity" evidence="7">
    <location>
        <begin position="1118"/>
        <end position="1130"/>
    </location>
</feature>
<evidence type="ECO:0000256" key="5">
    <source>
        <dbReference type="ARBA" id="ARBA00023136"/>
    </source>
</evidence>
<dbReference type="InterPro" id="IPR036179">
    <property type="entry name" value="Ig-like_dom_sf"/>
</dbReference>
<dbReference type="CDD" id="cd00096">
    <property type="entry name" value="Ig"/>
    <property type="match status" value="1"/>
</dbReference>
<reference evidence="11" key="1">
    <citation type="submission" date="2022-11" db="EMBL/GenBank/DDBJ databases">
        <title>Centuries of genome instability and evolution in soft-shell clam transmissible cancer (bioRxiv).</title>
        <authorList>
            <person name="Hart S.F.M."/>
            <person name="Yonemitsu M.A."/>
            <person name="Giersch R.M."/>
            <person name="Beal B.F."/>
            <person name="Arriagada G."/>
            <person name="Davis B.W."/>
            <person name="Ostrander E.A."/>
            <person name="Goff S.P."/>
            <person name="Metzger M.J."/>
        </authorList>
    </citation>
    <scope>NUCLEOTIDE SEQUENCE</scope>
    <source>
        <strain evidence="11">MELC-2E11</strain>
        <tissue evidence="11">Siphon/mantle</tissue>
    </source>
</reference>
<organism evidence="11 12">
    <name type="scientific">Mya arenaria</name>
    <name type="common">Soft-shell clam</name>
    <dbReference type="NCBI Taxonomy" id="6604"/>
    <lineage>
        <taxon>Eukaryota</taxon>
        <taxon>Metazoa</taxon>
        <taxon>Spiralia</taxon>
        <taxon>Lophotrochozoa</taxon>
        <taxon>Mollusca</taxon>
        <taxon>Bivalvia</taxon>
        <taxon>Autobranchia</taxon>
        <taxon>Heteroconchia</taxon>
        <taxon>Euheterodonta</taxon>
        <taxon>Imparidentia</taxon>
        <taxon>Neoheterodontei</taxon>
        <taxon>Myida</taxon>
        <taxon>Myoidea</taxon>
        <taxon>Myidae</taxon>
        <taxon>Mya</taxon>
    </lineage>
</organism>
<dbReference type="PROSITE" id="PS50261">
    <property type="entry name" value="G_PROTEIN_RECEP_F2_4"/>
    <property type="match status" value="1"/>
</dbReference>
<comment type="similarity">
    <text evidence="2">Belongs to the G-protein coupled receptor 2 family. Adhesion G-protein coupled receptor (ADGR) subfamily.</text>
</comment>
<dbReference type="InterPro" id="IPR013783">
    <property type="entry name" value="Ig-like_fold"/>
</dbReference>
<evidence type="ECO:0000256" key="1">
    <source>
        <dbReference type="ARBA" id="ARBA00004141"/>
    </source>
</evidence>
<feature type="compositionally biased region" description="Polar residues" evidence="7">
    <location>
        <begin position="1077"/>
        <end position="1109"/>
    </location>
</feature>
<feature type="transmembrane region" description="Helical" evidence="8">
    <location>
        <begin position="795"/>
        <end position="815"/>
    </location>
</feature>
<feature type="domain" description="Ig-like" evidence="10">
    <location>
        <begin position="132"/>
        <end position="233"/>
    </location>
</feature>
<evidence type="ECO:0000313" key="11">
    <source>
        <dbReference type="EMBL" id="WAR24309.1"/>
    </source>
</evidence>
<dbReference type="SMART" id="SM00409">
    <property type="entry name" value="IG"/>
    <property type="match status" value="2"/>
</dbReference>
<dbReference type="InterPro" id="IPR046338">
    <property type="entry name" value="GAIN_dom_sf"/>
</dbReference>
<dbReference type="Proteomes" id="UP001164746">
    <property type="component" value="Chromosome 13"/>
</dbReference>
<dbReference type="InterPro" id="IPR017981">
    <property type="entry name" value="GPCR_2-like_7TM"/>
</dbReference>
<dbReference type="Gene3D" id="2.60.220.50">
    <property type="match status" value="1"/>
</dbReference>
<name>A0ABY7FT45_MYAAR</name>
<dbReference type="PANTHER" id="PTHR45813">
    <property type="entry name" value="IG-LIKE DOMAIN-CONTAINING PROTEIN"/>
    <property type="match status" value="1"/>
</dbReference>
<feature type="compositionally biased region" description="Low complexity" evidence="7">
    <location>
        <begin position="960"/>
        <end position="979"/>
    </location>
</feature>
<proteinExistence type="inferred from homology"/>
<feature type="transmembrane region" description="Helical" evidence="8">
    <location>
        <begin position="653"/>
        <end position="671"/>
    </location>
</feature>
<dbReference type="SUPFAM" id="SSF48726">
    <property type="entry name" value="Immunoglobulin"/>
    <property type="match status" value="2"/>
</dbReference>
<evidence type="ECO:0000259" key="9">
    <source>
        <dbReference type="PROSITE" id="PS50261"/>
    </source>
</evidence>
<evidence type="ECO:0000256" key="7">
    <source>
        <dbReference type="SAM" id="MobiDB-lite"/>
    </source>
</evidence>
<keyword evidence="6" id="KW-0325">Glycoprotein</keyword>
<feature type="domain" description="G-protein coupled receptors family 2 profile 2" evidence="9">
    <location>
        <begin position="646"/>
        <end position="890"/>
    </location>
</feature>
<dbReference type="InterPro" id="IPR013151">
    <property type="entry name" value="Immunoglobulin_dom"/>
</dbReference>
<dbReference type="SMART" id="SM00408">
    <property type="entry name" value="IGc2"/>
    <property type="match status" value="2"/>
</dbReference>
<evidence type="ECO:0000256" key="6">
    <source>
        <dbReference type="ARBA" id="ARBA00023180"/>
    </source>
</evidence>
<keyword evidence="12" id="KW-1185">Reference proteome</keyword>
<feature type="domain" description="Ig-like" evidence="10">
    <location>
        <begin position="238"/>
        <end position="324"/>
    </location>
</feature>
<feature type="transmembrane region" description="Helical" evidence="8">
    <location>
        <begin position="683"/>
        <end position="708"/>
    </location>
</feature>
<dbReference type="PANTHER" id="PTHR45813:SF8">
    <property type="entry name" value="IG-LIKE DOMAIN-CONTAINING PROTEIN"/>
    <property type="match status" value="1"/>
</dbReference>
<dbReference type="Pfam" id="PF13927">
    <property type="entry name" value="Ig_3"/>
    <property type="match status" value="1"/>
</dbReference>
<dbReference type="InterPro" id="IPR051587">
    <property type="entry name" value="Adhesion_GPCR"/>
</dbReference>
<dbReference type="Gene3D" id="2.60.40.10">
    <property type="entry name" value="Immunoglobulins"/>
    <property type="match status" value="2"/>
</dbReference>
<evidence type="ECO:0000256" key="2">
    <source>
        <dbReference type="ARBA" id="ARBA00007343"/>
    </source>
</evidence>
<feature type="transmembrane region" description="Helical" evidence="8">
    <location>
        <begin position="720"/>
        <end position="743"/>
    </location>
</feature>
<sequence length="1184" mass="133449">MCSTDDNDIAHCVCLRDGYVVEDVNSQCEAERYRFDVRMPLEAGPAIIFSEMDATIDNVKQTNHFPESGVTYPFKLKVHGIRGMTEPVLKFTLYFWTSEVEVVRKAVERFRIQANISNIRFLDVPAVLDINPELQLMEVVNTEKYPTLRGKMLTLVCAAKGSKDTQFEWYKDGVRLNTSLTSRVAWETVISHTAHEKRISNLHLDVVMPIDQGIFTCKVRDFDEVASKSLEVTVNNYPQVQIDPMSMSVQSGRPITIKCMSLDDSWQQFLYEWYKNGLTIDPSSRSEYTEDMYPTGVQLVVSRITMTTEYTCKVTNEAGSANVSSYVFVVSGEYLLASYRLGVVDVGNARRDCTCDMSSHICKWATPNFSKCQSLMLIKIFDDLVLLRSGYQETTLSAIFNDLYSFALTKNKNATLYSGDIDMVAGILKELITHMNAFPILCENDDRIKSKSVVDVLGAILRLSAKATIEEKQDIMVGPSVICSIHYLISGAVTLLEYKPTERIVNPDIAADRQIVYMVTARHLAELLVYRDMSATGIKRMKFESMSRVYSLAPLVNDNMDPETPTVRLTLFHDTKGRVTKYNTTRCFRWLFDPLNIYSGRWSQDGCVIIESRLNSTTCECKLPGHFVAGLIPSNYSEIQVAKPDREILPEFVVSYILSIIILLISFIAYFKTYGFLTRDLYLVNMGFFFAVLAIACLSFTCMLHLSASLVVMEIFSHTISFLTFVIWSAMLVEIIHICLIAYKSTNIQMTSCKFATFIFGIPAILTAFLILVAQLDKGRSCHVICWLYDGTRQFYVFVSIIVVYIIVYAVFYSLCLNKILRWKEESKFTERKMHLIAILKNAALLVSVCFAMGSAISLESNSHTAHRVIHTILIIFYSIMIFLVRCLLDKDDQMKNKAFRAYMKPEFVSHVVVSQEQYNVSKYYDEVNRTKYTVERKRELSALLGSSASSAAITADTNSTTVSYNSSSDGSKDSNAPSGLVDFTYPSRRDSRLDTISDSKSSLSDRSVGMSGNVKDEMFVARARSHITDDTISVQKDDKIGIHKASNSGDFKNSTAARVDILKKKSSVPVARSKAITRNSLQRQCSQSSVNHGKESQSMLPDSTTNHSVQRHELLPNTSRSESSNTTNTKEQISCNVAKFQKNNLKSPKQQTENTVGKSYDISTCQDEDQIEISCSSKLLQIS</sequence>
<evidence type="ECO:0000256" key="3">
    <source>
        <dbReference type="ARBA" id="ARBA00022692"/>
    </source>
</evidence>
<evidence type="ECO:0000313" key="12">
    <source>
        <dbReference type="Proteomes" id="UP001164746"/>
    </source>
</evidence>
<evidence type="ECO:0000256" key="8">
    <source>
        <dbReference type="SAM" id="Phobius"/>
    </source>
</evidence>
<feature type="transmembrane region" description="Helical" evidence="8">
    <location>
        <begin position="836"/>
        <end position="857"/>
    </location>
</feature>
<dbReference type="InterPro" id="IPR007110">
    <property type="entry name" value="Ig-like_dom"/>
</dbReference>
<gene>
    <name evidence="11" type="ORF">MAR_037978</name>
</gene>
<dbReference type="InterPro" id="IPR003598">
    <property type="entry name" value="Ig_sub2"/>
</dbReference>
<keyword evidence="3 8" id="KW-0812">Transmembrane</keyword>
<keyword evidence="4 8" id="KW-1133">Transmembrane helix</keyword>
<dbReference type="EMBL" id="CP111024">
    <property type="protein sequence ID" value="WAR24309.1"/>
    <property type="molecule type" value="Genomic_DNA"/>
</dbReference>
<comment type="subcellular location">
    <subcellularLocation>
        <location evidence="1">Membrane</location>
        <topology evidence="1">Multi-pass membrane protein</topology>
    </subcellularLocation>
</comment>
<dbReference type="Pfam" id="PF00047">
    <property type="entry name" value="ig"/>
    <property type="match status" value="1"/>
</dbReference>
<evidence type="ECO:0000259" key="10">
    <source>
        <dbReference type="PROSITE" id="PS50835"/>
    </source>
</evidence>
<feature type="region of interest" description="Disordered" evidence="7">
    <location>
        <begin position="960"/>
        <end position="987"/>
    </location>
</feature>